<gene>
    <name evidence="2" type="ORF">FHS68_002909</name>
</gene>
<proteinExistence type="predicted"/>
<sequence>MGNLVKDCPDISQIAFWDVDFSKIDFRKNDLFVMEKVANYGSWTDFIETVRFYGTDLFKQKIIGSAYLKKDVLNFLCVVFELDQNDFTCYTRRQSPNLPWKY</sequence>
<evidence type="ECO:0000259" key="1">
    <source>
        <dbReference type="Pfam" id="PF21956"/>
    </source>
</evidence>
<name>A0ABX0ULE6_9BACT</name>
<evidence type="ECO:0000313" key="3">
    <source>
        <dbReference type="Proteomes" id="UP001179181"/>
    </source>
</evidence>
<reference evidence="2 3" key="1">
    <citation type="submission" date="2020-03" db="EMBL/GenBank/DDBJ databases">
        <title>Genomic Encyclopedia of Type Strains, Phase IV (KMG-IV): sequencing the most valuable type-strain genomes for metagenomic binning, comparative biology and taxonomic classification.</title>
        <authorList>
            <person name="Goeker M."/>
        </authorList>
    </citation>
    <scope>NUCLEOTIDE SEQUENCE [LARGE SCALE GENOMIC DNA]</scope>
    <source>
        <strain evidence="2 3">DSM 102865</strain>
    </source>
</reference>
<organism evidence="2 3">
    <name type="scientific">Dyadobacter arcticus</name>
    <dbReference type="NCBI Taxonomy" id="1078754"/>
    <lineage>
        <taxon>Bacteria</taxon>
        <taxon>Pseudomonadati</taxon>
        <taxon>Bacteroidota</taxon>
        <taxon>Cytophagia</taxon>
        <taxon>Cytophagales</taxon>
        <taxon>Spirosomataceae</taxon>
        <taxon>Dyadobacter</taxon>
    </lineage>
</organism>
<dbReference type="Pfam" id="PF21956">
    <property type="entry name" value="DUF6922"/>
    <property type="match status" value="1"/>
</dbReference>
<comment type="caution">
    <text evidence="2">The sequence shown here is derived from an EMBL/GenBank/DDBJ whole genome shotgun (WGS) entry which is preliminary data.</text>
</comment>
<dbReference type="InterPro" id="IPR053830">
    <property type="entry name" value="DUF6922"/>
</dbReference>
<accession>A0ABX0ULE6</accession>
<dbReference type="RefSeq" id="WP_167271204.1">
    <property type="nucleotide sequence ID" value="NZ_JAASQJ010000003.1"/>
</dbReference>
<dbReference type="EMBL" id="JAASQJ010000003">
    <property type="protein sequence ID" value="NIJ53727.1"/>
    <property type="molecule type" value="Genomic_DNA"/>
</dbReference>
<evidence type="ECO:0000313" key="2">
    <source>
        <dbReference type="EMBL" id="NIJ53727.1"/>
    </source>
</evidence>
<keyword evidence="3" id="KW-1185">Reference proteome</keyword>
<feature type="domain" description="DUF6922" evidence="1">
    <location>
        <begin position="11"/>
        <end position="59"/>
    </location>
</feature>
<dbReference type="Proteomes" id="UP001179181">
    <property type="component" value="Unassembled WGS sequence"/>
</dbReference>
<protein>
    <recommendedName>
        <fullName evidence="1">DUF6922 domain-containing protein</fullName>
    </recommendedName>
</protein>